<dbReference type="Pfam" id="PF15575">
    <property type="entry name" value="Imm49"/>
    <property type="match status" value="1"/>
</dbReference>
<dbReference type="RefSeq" id="WP_194107728.1">
    <property type="nucleotide sequence ID" value="NZ_JADFFM010000002.1"/>
</dbReference>
<sequence>MDKLEHLKISYANRINNERIGLNKLSNNEDPYYIIPFFEGDNVVYALYAMYIEHDFAKARSCFYKAARIREFMTITYDRRFMDTGIYDLANAFLSDNSAIINRVCHLRNKVINETDMGYQICNAAQNILLNNFDELDLNIGRIERFLKLPRFAPLAGLKDYFKGFLQNDKDKITQGLNDLLAARKKRNIDPLISKFFSTDTAGYCKLAWLKGYEIDLQSPFVPVELMRIEPLKYYEDYDFLNATS</sequence>
<dbReference type="Proteomes" id="UP000632774">
    <property type="component" value="Unassembled WGS sequence"/>
</dbReference>
<comment type="caution">
    <text evidence="1">The sequence shown here is derived from an EMBL/GenBank/DDBJ whole genome shotgun (WGS) entry which is preliminary data.</text>
</comment>
<keyword evidence="2" id="KW-1185">Reference proteome</keyword>
<evidence type="ECO:0000313" key="1">
    <source>
        <dbReference type="EMBL" id="MBE9668317.1"/>
    </source>
</evidence>
<reference evidence="1 2" key="1">
    <citation type="submission" date="2020-10" db="EMBL/GenBank/DDBJ databases">
        <title>Mucilaginibacter mali sp. nov., isolated from rhizosphere soil of apple orchard.</title>
        <authorList>
            <person name="Lee J.-S."/>
            <person name="Kim H.S."/>
            <person name="Kim J.-S."/>
        </authorList>
    </citation>
    <scope>NUCLEOTIDE SEQUENCE [LARGE SCALE GENOMIC DNA]</scope>
    <source>
        <strain evidence="1 2">KCTC 23157</strain>
    </source>
</reference>
<protein>
    <submittedName>
        <fullName evidence="1">Immunity 49 family protein</fullName>
    </submittedName>
</protein>
<gene>
    <name evidence="1" type="ORF">IRJ18_18250</name>
</gene>
<organism evidence="1 2">
    <name type="scientific">Mucilaginibacter boryungensis</name>
    <dbReference type="NCBI Taxonomy" id="768480"/>
    <lineage>
        <taxon>Bacteria</taxon>
        <taxon>Pseudomonadati</taxon>
        <taxon>Bacteroidota</taxon>
        <taxon>Sphingobacteriia</taxon>
        <taxon>Sphingobacteriales</taxon>
        <taxon>Sphingobacteriaceae</taxon>
        <taxon>Mucilaginibacter</taxon>
    </lineage>
</organism>
<evidence type="ECO:0000313" key="2">
    <source>
        <dbReference type="Proteomes" id="UP000632774"/>
    </source>
</evidence>
<name>A0ABR9XM79_9SPHI</name>
<accession>A0ABR9XM79</accession>
<proteinExistence type="predicted"/>
<dbReference type="InterPro" id="IPR029074">
    <property type="entry name" value="Imm49"/>
</dbReference>
<dbReference type="EMBL" id="JADFFM010000002">
    <property type="protein sequence ID" value="MBE9668317.1"/>
    <property type="molecule type" value="Genomic_DNA"/>
</dbReference>